<reference evidence="1" key="1">
    <citation type="submission" date="2017-02" db="EMBL/GenBank/DDBJ databases">
        <title>Delving into the versatile metabolic prowess of the omnipresent phylum Bacteroidetes.</title>
        <authorList>
            <person name="Nobu M.K."/>
            <person name="Mei R."/>
            <person name="Narihiro T."/>
            <person name="Kuroda K."/>
            <person name="Liu W.-T."/>
        </authorList>
    </citation>
    <scope>NUCLEOTIDE SEQUENCE</scope>
    <source>
        <strain evidence="1">ADurb.Bin131</strain>
    </source>
</reference>
<organism evidence="1">
    <name type="scientific">candidate division TA06 bacterium ADurb.Bin131</name>
    <dbReference type="NCBI Taxonomy" id="1852827"/>
    <lineage>
        <taxon>Bacteria</taxon>
        <taxon>Bacteria division TA06</taxon>
    </lineage>
</organism>
<protein>
    <submittedName>
        <fullName evidence="1">Uncharacterized protein</fullName>
    </submittedName>
</protein>
<comment type="caution">
    <text evidence="1">The sequence shown here is derived from an EMBL/GenBank/DDBJ whole genome shotgun (WGS) entry which is preliminary data.</text>
</comment>
<accession>A0A1V6C8G7</accession>
<gene>
    <name evidence="1" type="ORF">BWX89_01095</name>
</gene>
<dbReference type="AlphaFoldDB" id="A0A1V6C8G7"/>
<name>A0A1V6C8G7_UNCT6</name>
<dbReference type="EMBL" id="MWDQ01000094">
    <property type="protein sequence ID" value="OQB73145.1"/>
    <property type="molecule type" value="Genomic_DNA"/>
</dbReference>
<dbReference type="Proteomes" id="UP000485562">
    <property type="component" value="Unassembled WGS sequence"/>
</dbReference>
<dbReference type="Gene3D" id="3.60.60.10">
    <property type="entry name" value="Penicillin V Acylase, Chain A"/>
    <property type="match status" value="1"/>
</dbReference>
<sequence>MLSVEQAYIRGKKAGELAANDPQWVMMAESVMDWARKSYPASADLDYKQEVLNLERQRMNAGLDLTKFPECRIWVDVVREEHKGFLDGCKNEWMMAHNFNWYWFVSRRLNTRYVRKSAPKEKCTGVWFGHGIEGPMAGQNLDDIVRPFQKFNPPEKGPSGNLFTKITQVGGASSAVLCDEEPEDIFPVDVFEVMPEDIEKLTDFVDFLYRYREFFGPGNLVFADTEMNSVAIEKSNCRMGVRWPENGASAVTACSYLTPEMNAFKKERDKISFELRGFDPVDNPDYVFWAGCEKRYIRLLYLVENEAKSIPTLEGLANIMLDHAVPFPDRICLAGEKGHRLDWEANWTLTSSSSVLFGPTRRTLWWRKEGNTPIYETKPFLILGAGVEMREEWKKGTRLENRGEK</sequence>
<proteinExistence type="predicted"/>
<evidence type="ECO:0000313" key="1">
    <source>
        <dbReference type="EMBL" id="OQB73145.1"/>
    </source>
</evidence>